<dbReference type="EMBL" id="CP044619">
    <property type="protein sequence ID" value="QRD89352.1"/>
    <property type="molecule type" value="Genomic_DNA"/>
</dbReference>
<protein>
    <submittedName>
        <fullName evidence="1">Uncharacterized protein</fullName>
    </submittedName>
</protein>
<dbReference type="AlphaFoldDB" id="A0A7U2QYX7"/>
<proteinExistence type="predicted"/>
<accession>A0A7U2QYX7</accession>
<dbReference type="Proteomes" id="UP000596276">
    <property type="component" value="Chromosome 1"/>
</dbReference>
<keyword evidence="2" id="KW-1185">Reference proteome</keyword>
<sequence>MLLAHMWPGFSCQWERFVLAVLRQHQSLKHQHPSTTLGSQRPRNKQTMKTFTIISCLVSAGLGAVSQPVEMTPTSLLQRTRFFNTLLPHSRCDLAVTDREN</sequence>
<name>A0A7U2QYX7_ASPFN</name>
<evidence type="ECO:0000313" key="1">
    <source>
        <dbReference type="EMBL" id="QRD89352.1"/>
    </source>
</evidence>
<reference evidence="2" key="1">
    <citation type="journal article" date="2021" name="G3 (Bethesda)">
        <title>Chromosome assembled and annotated genome sequence of Aspergillus flavus NRRL 3357.</title>
        <authorList>
            <person name="Skerker J.M."/>
            <person name="Pianalto K.M."/>
            <person name="Mondo S.J."/>
            <person name="Yang K."/>
            <person name="Arkin A.P."/>
            <person name="Keller N.P."/>
            <person name="Grigoriev I.V."/>
            <person name="Louise Glass N.L."/>
        </authorList>
    </citation>
    <scope>NUCLEOTIDE SEQUENCE [LARGE SCALE GENOMIC DNA]</scope>
    <source>
        <strain evidence="2">ATCC 200026 / FGSC A1120 / IAM 13836 / NRRL 3357 / JCM 12722 / SRRC 167</strain>
    </source>
</reference>
<organism evidence="1 2">
    <name type="scientific">Aspergillus flavus (strain ATCC 200026 / FGSC A1120 / IAM 13836 / NRRL 3357 / JCM 12722 / SRRC 167)</name>
    <dbReference type="NCBI Taxonomy" id="332952"/>
    <lineage>
        <taxon>Eukaryota</taxon>
        <taxon>Fungi</taxon>
        <taxon>Dikarya</taxon>
        <taxon>Ascomycota</taxon>
        <taxon>Pezizomycotina</taxon>
        <taxon>Eurotiomycetes</taxon>
        <taxon>Eurotiomycetidae</taxon>
        <taxon>Eurotiales</taxon>
        <taxon>Aspergillaceae</taxon>
        <taxon>Aspergillus</taxon>
        <taxon>Aspergillus subgen. Circumdati</taxon>
    </lineage>
</organism>
<dbReference type="VEuPathDB" id="FungiDB:F9C07_11441"/>
<evidence type="ECO:0000313" key="2">
    <source>
        <dbReference type="Proteomes" id="UP000596276"/>
    </source>
</evidence>
<gene>
    <name evidence="1" type="ORF">F9C07_11441</name>
</gene>